<evidence type="ECO:0000256" key="1">
    <source>
        <dbReference type="ARBA" id="ARBA00004651"/>
    </source>
</evidence>
<dbReference type="SUPFAM" id="SSF161098">
    <property type="entry name" value="MetI-like"/>
    <property type="match status" value="1"/>
</dbReference>
<feature type="transmembrane region" description="Helical" evidence="7">
    <location>
        <begin position="12"/>
        <end position="35"/>
    </location>
</feature>
<feature type="transmembrane region" description="Helical" evidence="7">
    <location>
        <begin position="185"/>
        <end position="207"/>
    </location>
</feature>
<reference evidence="9" key="1">
    <citation type="journal article" date="2014" name="Int. J. Syst. Evol. Microbiol.">
        <title>Complete genome sequence of Corynebacterium casei LMG S-19264T (=DSM 44701T), isolated from a smear-ripened cheese.</title>
        <authorList>
            <consortium name="US DOE Joint Genome Institute (JGI-PGF)"/>
            <person name="Walter F."/>
            <person name="Albersmeier A."/>
            <person name="Kalinowski J."/>
            <person name="Ruckert C."/>
        </authorList>
    </citation>
    <scope>NUCLEOTIDE SEQUENCE</scope>
    <source>
        <strain evidence="9">CGMCC 1.15178</strain>
    </source>
</reference>
<feature type="transmembrane region" description="Helical" evidence="7">
    <location>
        <begin position="264"/>
        <end position="281"/>
    </location>
</feature>
<keyword evidence="3" id="KW-1003">Cell membrane</keyword>
<keyword evidence="6 7" id="KW-0472">Membrane</keyword>
<keyword evidence="4 7" id="KW-0812">Transmembrane</keyword>
<evidence type="ECO:0000313" key="9">
    <source>
        <dbReference type="EMBL" id="GGD64434.1"/>
    </source>
</evidence>
<dbReference type="InterPro" id="IPR035906">
    <property type="entry name" value="MetI-like_sf"/>
</dbReference>
<dbReference type="CDD" id="cd06261">
    <property type="entry name" value="TM_PBP2"/>
    <property type="match status" value="1"/>
</dbReference>
<dbReference type="PROSITE" id="PS50928">
    <property type="entry name" value="ABC_TM1"/>
    <property type="match status" value="1"/>
</dbReference>
<organism evidence="9 10">
    <name type="scientific">Paenibacillus nasutitermitis</name>
    <dbReference type="NCBI Taxonomy" id="1652958"/>
    <lineage>
        <taxon>Bacteria</taxon>
        <taxon>Bacillati</taxon>
        <taxon>Bacillota</taxon>
        <taxon>Bacilli</taxon>
        <taxon>Bacillales</taxon>
        <taxon>Paenibacillaceae</taxon>
        <taxon>Paenibacillus</taxon>
    </lineage>
</organism>
<dbReference type="PANTHER" id="PTHR43744:SF9">
    <property type="entry name" value="POLYGALACTURONAN_RHAMNOGALACTURONAN TRANSPORT SYSTEM PERMEASE PROTEIN YTCP"/>
    <property type="match status" value="1"/>
</dbReference>
<dbReference type="InterPro" id="IPR000515">
    <property type="entry name" value="MetI-like"/>
</dbReference>
<dbReference type="RefSeq" id="WP_188992101.1">
    <property type="nucleotide sequence ID" value="NZ_BMHP01000002.1"/>
</dbReference>
<evidence type="ECO:0000259" key="8">
    <source>
        <dbReference type="PROSITE" id="PS50928"/>
    </source>
</evidence>
<evidence type="ECO:0000256" key="5">
    <source>
        <dbReference type="ARBA" id="ARBA00022989"/>
    </source>
</evidence>
<gene>
    <name evidence="9" type="primary">lplC</name>
    <name evidence="9" type="ORF">GCM10010911_22740</name>
</gene>
<dbReference type="AlphaFoldDB" id="A0A917DSG0"/>
<keyword evidence="5 7" id="KW-1133">Transmembrane helix</keyword>
<comment type="caution">
    <text evidence="9">The sequence shown here is derived from an EMBL/GenBank/DDBJ whole genome shotgun (WGS) entry which is preliminary data.</text>
</comment>
<protein>
    <submittedName>
        <fullName evidence="9">Protein LplC</fullName>
    </submittedName>
</protein>
<proteinExistence type="predicted"/>
<dbReference type="PROSITE" id="PS51257">
    <property type="entry name" value="PROKAR_LIPOPROTEIN"/>
    <property type="match status" value="1"/>
</dbReference>
<name>A0A917DSG0_9BACL</name>
<comment type="subcellular location">
    <subcellularLocation>
        <location evidence="1">Cell membrane</location>
        <topology evidence="1">Multi-pass membrane protein</topology>
    </subcellularLocation>
</comment>
<dbReference type="Proteomes" id="UP000612456">
    <property type="component" value="Unassembled WGS sequence"/>
</dbReference>
<accession>A0A917DSG0</accession>
<evidence type="ECO:0000313" key="10">
    <source>
        <dbReference type="Proteomes" id="UP000612456"/>
    </source>
</evidence>
<evidence type="ECO:0000256" key="3">
    <source>
        <dbReference type="ARBA" id="ARBA00022475"/>
    </source>
</evidence>
<dbReference type="GO" id="GO:0055085">
    <property type="term" value="P:transmembrane transport"/>
    <property type="evidence" value="ECO:0007669"/>
    <property type="project" value="InterPro"/>
</dbReference>
<dbReference type="PANTHER" id="PTHR43744">
    <property type="entry name" value="ABC TRANSPORTER PERMEASE PROTEIN MG189-RELATED-RELATED"/>
    <property type="match status" value="1"/>
</dbReference>
<feature type="transmembrane region" description="Helical" evidence="7">
    <location>
        <begin position="82"/>
        <end position="100"/>
    </location>
</feature>
<feature type="transmembrane region" description="Helical" evidence="7">
    <location>
        <begin position="112"/>
        <end position="131"/>
    </location>
</feature>
<sequence length="296" mass="32999">MIKDVTLSSRLFSICNYLFLTLLSFSCIFPIIHIFSISFSSDLAVTAGDVKLWPVDFTTDAYRIVLAKAEFVRSIGVSVQRVLLGVSINMFMAVTMAYPLSKEARVFPQRTLYAWIIVFTILFHGGLIPTFMTVRATGILDTIWALVLPGAVPVFNVLLLLNFFRGLPKELDEAAMMDGAGHMTTLIKIYLPLSLPALATIGLFSTVGHWNAWFDGMIYMNSPVHYPLQTYLRTIVIDLDLSTLSGTGDTLKEYDKVSARTVRAAQIFLGALPILMIYPFLQRYFTKGIVLGSVKE</sequence>
<keyword evidence="10" id="KW-1185">Reference proteome</keyword>
<evidence type="ECO:0000256" key="6">
    <source>
        <dbReference type="ARBA" id="ARBA00023136"/>
    </source>
</evidence>
<feature type="transmembrane region" description="Helical" evidence="7">
    <location>
        <begin position="143"/>
        <end position="164"/>
    </location>
</feature>
<keyword evidence="2" id="KW-0813">Transport</keyword>
<evidence type="ECO:0000256" key="2">
    <source>
        <dbReference type="ARBA" id="ARBA00022448"/>
    </source>
</evidence>
<evidence type="ECO:0000256" key="7">
    <source>
        <dbReference type="SAM" id="Phobius"/>
    </source>
</evidence>
<dbReference type="GO" id="GO:0005886">
    <property type="term" value="C:plasma membrane"/>
    <property type="evidence" value="ECO:0007669"/>
    <property type="project" value="UniProtKB-SubCell"/>
</dbReference>
<dbReference type="Gene3D" id="1.10.3720.10">
    <property type="entry name" value="MetI-like"/>
    <property type="match status" value="1"/>
</dbReference>
<dbReference type="EMBL" id="BMHP01000002">
    <property type="protein sequence ID" value="GGD64434.1"/>
    <property type="molecule type" value="Genomic_DNA"/>
</dbReference>
<evidence type="ECO:0000256" key="4">
    <source>
        <dbReference type="ARBA" id="ARBA00022692"/>
    </source>
</evidence>
<reference evidence="9" key="2">
    <citation type="submission" date="2020-09" db="EMBL/GenBank/DDBJ databases">
        <authorList>
            <person name="Sun Q."/>
            <person name="Zhou Y."/>
        </authorList>
    </citation>
    <scope>NUCLEOTIDE SEQUENCE</scope>
    <source>
        <strain evidence="9">CGMCC 1.15178</strain>
    </source>
</reference>
<feature type="domain" description="ABC transmembrane type-1" evidence="8">
    <location>
        <begin position="71"/>
        <end position="278"/>
    </location>
</feature>